<evidence type="ECO:0000313" key="4">
    <source>
        <dbReference type="EMBL" id="CEM45207.1"/>
    </source>
</evidence>
<sequence>MFEKEIIIDARGHLLGRLASVVAKELLNGQSIVLVRCEDINISGSLYRNRLKYMEFLRKKTNSNPRDGPFHYRAPSKIIWRTIRGMMPHKTARGQMALARLRCFEGVPAPYDMKKRMVVPQALKVLRLKLHRKFCRLGDLSSRVGWNHDDLIKRLETRRKVRAEAYYKVTEEERKKKEEAAKAVASELPAADRELLAAVGSI</sequence>
<keyword evidence="3" id="KW-0687">Ribonucleoprotein</keyword>
<dbReference type="AlphaFoldDB" id="A0A0G4HLK1"/>
<dbReference type="GO" id="GO:0003735">
    <property type="term" value="F:structural constituent of ribosome"/>
    <property type="evidence" value="ECO:0007669"/>
    <property type="project" value="InterPro"/>
</dbReference>
<dbReference type="GO" id="GO:0006412">
    <property type="term" value="P:translation"/>
    <property type="evidence" value="ECO:0007669"/>
    <property type="project" value="InterPro"/>
</dbReference>
<evidence type="ECO:0000256" key="2">
    <source>
        <dbReference type="ARBA" id="ARBA00022980"/>
    </source>
</evidence>
<dbReference type="PhylomeDB" id="A0A0G4HLK1"/>
<reference evidence="4" key="1">
    <citation type="submission" date="2014-11" db="EMBL/GenBank/DDBJ databases">
        <authorList>
            <person name="Otto D Thomas"/>
            <person name="Naeem Raeece"/>
        </authorList>
    </citation>
    <scope>NUCLEOTIDE SEQUENCE</scope>
</reference>
<dbReference type="NCBIfam" id="TIGR01077">
    <property type="entry name" value="L13_A_E"/>
    <property type="match status" value="1"/>
</dbReference>
<dbReference type="PANTHER" id="PTHR11545:SF3">
    <property type="entry name" value="LARGE RIBOSOMAL SUBUNIT PROTEIN UL13"/>
    <property type="match status" value="1"/>
</dbReference>
<dbReference type="GO" id="GO:0003729">
    <property type="term" value="F:mRNA binding"/>
    <property type="evidence" value="ECO:0007669"/>
    <property type="project" value="TreeGrafter"/>
</dbReference>
<dbReference type="EMBL" id="CDMZ01003129">
    <property type="protein sequence ID" value="CEM45207.1"/>
    <property type="molecule type" value="Genomic_DNA"/>
</dbReference>
<dbReference type="InterPro" id="IPR005755">
    <property type="entry name" value="Ribosomal_uL13_euk/arc"/>
</dbReference>
<dbReference type="Pfam" id="PF00572">
    <property type="entry name" value="Ribosomal_L13"/>
    <property type="match status" value="1"/>
</dbReference>
<dbReference type="InterPro" id="IPR036899">
    <property type="entry name" value="Ribosomal_uL13_sf"/>
</dbReference>
<organism evidence="4">
    <name type="scientific">Chromera velia CCMP2878</name>
    <dbReference type="NCBI Taxonomy" id="1169474"/>
    <lineage>
        <taxon>Eukaryota</taxon>
        <taxon>Sar</taxon>
        <taxon>Alveolata</taxon>
        <taxon>Colpodellida</taxon>
        <taxon>Chromeraceae</taxon>
        <taxon>Chromera</taxon>
    </lineage>
</organism>
<dbReference type="GO" id="GO:0022625">
    <property type="term" value="C:cytosolic large ribosomal subunit"/>
    <property type="evidence" value="ECO:0007669"/>
    <property type="project" value="TreeGrafter"/>
</dbReference>
<dbReference type="CDD" id="cd00392">
    <property type="entry name" value="Ribosomal_L13"/>
    <property type="match status" value="1"/>
</dbReference>
<accession>A0A0G4HLK1</accession>
<evidence type="ECO:0000256" key="1">
    <source>
        <dbReference type="ARBA" id="ARBA00006227"/>
    </source>
</evidence>
<proteinExistence type="inferred from homology"/>
<dbReference type="Gene3D" id="3.90.1180.10">
    <property type="entry name" value="Ribosomal protein L13"/>
    <property type="match status" value="1"/>
</dbReference>
<protein>
    <recommendedName>
        <fullName evidence="5">Ribosomal protein L13a</fullName>
    </recommendedName>
</protein>
<dbReference type="SUPFAM" id="SSF52161">
    <property type="entry name" value="Ribosomal protein L13"/>
    <property type="match status" value="1"/>
</dbReference>
<dbReference type="GO" id="GO:0017148">
    <property type="term" value="P:negative regulation of translation"/>
    <property type="evidence" value="ECO:0007669"/>
    <property type="project" value="TreeGrafter"/>
</dbReference>
<dbReference type="FunFam" id="3.90.1180.10:FF:000002">
    <property type="entry name" value="60S ribosomal protein L16"/>
    <property type="match status" value="1"/>
</dbReference>
<comment type="similarity">
    <text evidence="1">Belongs to the universal ribosomal protein uL13 family.</text>
</comment>
<dbReference type="PANTHER" id="PTHR11545">
    <property type="entry name" value="RIBOSOMAL PROTEIN L13"/>
    <property type="match status" value="1"/>
</dbReference>
<keyword evidence="2" id="KW-0689">Ribosomal protein</keyword>
<name>A0A0G4HLK1_9ALVE</name>
<dbReference type="VEuPathDB" id="CryptoDB:Cvel_28977"/>
<dbReference type="Gene3D" id="6.10.250.3250">
    <property type="match status" value="1"/>
</dbReference>
<evidence type="ECO:0000256" key="3">
    <source>
        <dbReference type="ARBA" id="ARBA00023274"/>
    </source>
</evidence>
<gene>
    <name evidence="4" type="ORF">Cvel_28977</name>
</gene>
<dbReference type="HAMAP" id="MF_01366">
    <property type="entry name" value="Ribosomal_uL13"/>
    <property type="match status" value="1"/>
</dbReference>
<evidence type="ECO:0008006" key="5">
    <source>
        <dbReference type="Google" id="ProtNLM"/>
    </source>
</evidence>
<dbReference type="InterPro" id="IPR005822">
    <property type="entry name" value="Ribosomal_uL13"/>
</dbReference>